<name>A0ABW1ZFN7_9DEIO</name>
<dbReference type="EMBL" id="JBHSWB010000001">
    <property type="protein sequence ID" value="MFC6659330.1"/>
    <property type="molecule type" value="Genomic_DNA"/>
</dbReference>
<sequence length="189" mass="20938">MTDTEHVPAAAPATYRAAQEILTAAGAWDIWAAWTKARKLDRAAQDAQIIQFATWVQEGRASELRQHAGEITVAGSYAHPYLALADRMRRAAKVQQAETANRANVRKGAQCQPGERRRAPNGQVWTIESVEHGLVYFAESNAPWTWVTSSWPAGHWKGCGMNDLTPALPRMTPLPKLPCWAACCWTMMP</sequence>
<keyword evidence="2" id="KW-1185">Reference proteome</keyword>
<protein>
    <submittedName>
        <fullName evidence="1">Uncharacterized protein</fullName>
    </submittedName>
</protein>
<organism evidence="1 2">
    <name type="scientific">Deinococcus multiflagellatus</name>
    <dbReference type="NCBI Taxonomy" id="1656887"/>
    <lineage>
        <taxon>Bacteria</taxon>
        <taxon>Thermotogati</taxon>
        <taxon>Deinococcota</taxon>
        <taxon>Deinococci</taxon>
        <taxon>Deinococcales</taxon>
        <taxon>Deinococcaceae</taxon>
        <taxon>Deinococcus</taxon>
    </lineage>
</organism>
<gene>
    <name evidence="1" type="ORF">ACFP90_02330</name>
</gene>
<comment type="caution">
    <text evidence="1">The sequence shown here is derived from an EMBL/GenBank/DDBJ whole genome shotgun (WGS) entry which is preliminary data.</text>
</comment>
<reference evidence="2" key="1">
    <citation type="journal article" date="2019" name="Int. J. Syst. Evol. Microbiol.">
        <title>The Global Catalogue of Microorganisms (GCM) 10K type strain sequencing project: providing services to taxonomists for standard genome sequencing and annotation.</title>
        <authorList>
            <consortium name="The Broad Institute Genomics Platform"/>
            <consortium name="The Broad Institute Genome Sequencing Center for Infectious Disease"/>
            <person name="Wu L."/>
            <person name="Ma J."/>
        </authorList>
    </citation>
    <scope>NUCLEOTIDE SEQUENCE [LARGE SCALE GENOMIC DNA]</scope>
    <source>
        <strain evidence="2">CCUG 63830</strain>
    </source>
</reference>
<proteinExistence type="predicted"/>
<accession>A0ABW1ZFN7</accession>
<evidence type="ECO:0000313" key="1">
    <source>
        <dbReference type="EMBL" id="MFC6659330.1"/>
    </source>
</evidence>
<dbReference type="Proteomes" id="UP001596317">
    <property type="component" value="Unassembled WGS sequence"/>
</dbReference>
<evidence type="ECO:0000313" key="2">
    <source>
        <dbReference type="Proteomes" id="UP001596317"/>
    </source>
</evidence>
<dbReference type="RefSeq" id="WP_380053898.1">
    <property type="nucleotide sequence ID" value="NZ_JBHSWB010000001.1"/>
</dbReference>